<gene>
    <name evidence="2" type="primary">pgaA</name>
    <name evidence="2" type="ORF">GCM10025759_21220</name>
</gene>
<dbReference type="Gene3D" id="1.25.40.10">
    <property type="entry name" value="Tetratricopeptide repeat domain"/>
    <property type="match status" value="2"/>
</dbReference>
<evidence type="ECO:0000313" key="3">
    <source>
        <dbReference type="Proteomes" id="UP001501083"/>
    </source>
</evidence>
<dbReference type="InterPro" id="IPR049003">
    <property type="entry name" value="PgaA_barrel"/>
</dbReference>
<proteinExistence type="predicted"/>
<name>A0ABP9LHT9_9GAMM</name>
<sequence>MQEGRTALQAGDPYLALRKVALARELEPANPDIRRALADVLMQLGAPQGAARALGTQDDLGIRIGQATEAVRWGEQVDGPDPAYPFAGTDAAIAKLDELIADVSSMPTPDAGALRRLQCDRVVALRNRERWAEALSLADELEQAGPLPSYVRQAQADALLATEQPERALAAYGDVLAADPRNRDARAGLFYAQVESEDFDAAFATVDALAAEGAPMRRVGVSRGESSDPDWLDAQLLRAQARRYADMLADAWQLLDPLVASAPAAPYLRMERSELAGARGWPRLAHEEARIAHSLAPDAPGARQVLADAEMRRRQWNAAERHAREAAALRPDNPQVHRLLADIEAHRDAQLLLAIAPRRADGGGRNAPGDGISASARVYTPPLAERWRLLAAAERELDEPEGEHLSRNRYGAGIEGRWPDVTFELVGWANRGLLDHGGADASVQWQPDDHWTLIGELQAFSANTPLRAIEAGVRADAASLGVVHAWNEKRVASASLTTLDFTDGNRRWQLSADYTGTIVDRPTLDVLLRPALYASRNSLRDAPYFNPERDASISLGVDVRHLIWRRYQRSLRQRLLATLGGYWQSGFDSDVIGGVEYSQTYSHDPRSEWNYGVAWTRATYDGDSERSLVAFVRLDQRF</sequence>
<organism evidence="2 3">
    <name type="scientific">Lysobacter panacisoli</name>
    <dbReference type="NCBI Taxonomy" id="1255263"/>
    <lineage>
        <taxon>Bacteria</taxon>
        <taxon>Pseudomonadati</taxon>
        <taxon>Pseudomonadota</taxon>
        <taxon>Gammaproteobacteria</taxon>
        <taxon>Lysobacterales</taxon>
        <taxon>Lysobacteraceae</taxon>
        <taxon>Lysobacter</taxon>
    </lineage>
</organism>
<comment type="caution">
    <text evidence="2">The sequence shown here is derived from an EMBL/GenBank/DDBJ whole genome shotgun (WGS) entry which is preliminary data.</text>
</comment>
<evidence type="ECO:0000313" key="2">
    <source>
        <dbReference type="EMBL" id="GAA5076518.1"/>
    </source>
</evidence>
<keyword evidence="3" id="KW-1185">Reference proteome</keyword>
<reference evidence="3" key="1">
    <citation type="journal article" date="2019" name="Int. J. Syst. Evol. Microbiol.">
        <title>The Global Catalogue of Microorganisms (GCM) 10K type strain sequencing project: providing services to taxonomists for standard genome sequencing and annotation.</title>
        <authorList>
            <consortium name="The Broad Institute Genomics Platform"/>
            <consortium name="The Broad Institute Genome Sequencing Center for Infectious Disease"/>
            <person name="Wu L."/>
            <person name="Ma J."/>
        </authorList>
    </citation>
    <scope>NUCLEOTIDE SEQUENCE [LARGE SCALE GENOMIC DNA]</scope>
    <source>
        <strain evidence="3">JCM 19212</strain>
    </source>
</reference>
<dbReference type="Pfam" id="PF14559">
    <property type="entry name" value="TPR_19"/>
    <property type="match status" value="1"/>
</dbReference>
<dbReference type="Proteomes" id="UP001501083">
    <property type="component" value="Unassembled WGS sequence"/>
</dbReference>
<protein>
    <submittedName>
        <fullName evidence="2">Poly-beta-1,6 N-acetyl-D-glucosamine export porin PgaA</fullName>
    </submittedName>
</protein>
<dbReference type="SUPFAM" id="SSF48452">
    <property type="entry name" value="TPR-like"/>
    <property type="match status" value="2"/>
</dbReference>
<feature type="domain" description="PgaA membrane beta barrel" evidence="1">
    <location>
        <begin position="371"/>
        <end position="638"/>
    </location>
</feature>
<dbReference type="InterPro" id="IPR011990">
    <property type="entry name" value="TPR-like_helical_dom_sf"/>
</dbReference>
<evidence type="ECO:0000259" key="1">
    <source>
        <dbReference type="Pfam" id="PF21197"/>
    </source>
</evidence>
<accession>A0ABP9LHT9</accession>
<dbReference type="EMBL" id="BAABKY010000002">
    <property type="protein sequence ID" value="GAA5076518.1"/>
    <property type="molecule type" value="Genomic_DNA"/>
</dbReference>
<dbReference type="Pfam" id="PF21197">
    <property type="entry name" value="PgaA_barrel"/>
    <property type="match status" value="1"/>
</dbReference>
<dbReference type="NCBIfam" id="TIGR03939">
    <property type="entry name" value="PGA_TPR_OMP"/>
    <property type="match status" value="1"/>
</dbReference>
<dbReference type="InterPro" id="IPR023870">
    <property type="entry name" value="PGA_export_porin_PgaA"/>
</dbReference>